<accession>A0AA87MNW6</accession>
<dbReference type="EMBL" id="AKWM02000026">
    <property type="protein sequence ID" value="EKS00970.1"/>
    <property type="molecule type" value="Genomic_DNA"/>
</dbReference>
<protein>
    <submittedName>
        <fullName evidence="1">Uncharacterized protein</fullName>
    </submittedName>
</protein>
<dbReference type="AlphaFoldDB" id="A0AA87MNW6"/>
<reference evidence="1 2" key="1">
    <citation type="journal article" date="2014" name="Int. J. Syst. Evol. Microbiol.">
        <title>Leptospira mayottensis sp. nov., a pathogenic species of the genus Leptospira isolated from humans.</title>
        <authorList>
            <person name="Bourhy P."/>
            <person name="Collet L."/>
            <person name="Brisse S."/>
            <person name="Picardeau M."/>
        </authorList>
    </citation>
    <scope>NUCLEOTIDE SEQUENCE [LARGE SCALE GENOMIC DNA]</scope>
    <source>
        <strain evidence="1 2">200901122</strain>
    </source>
</reference>
<dbReference type="Proteomes" id="UP000001343">
    <property type="component" value="Unassembled WGS sequence"/>
</dbReference>
<sequence>MENTPNKQEKALKILSKRKKTFDYKIVNLIYEKFWKDKSFYEANFRIYLNSKNTKSAVF</sequence>
<gene>
    <name evidence="1" type="ORF">LEP1GSC125_3769</name>
</gene>
<comment type="caution">
    <text evidence="1">The sequence shown here is derived from an EMBL/GenBank/DDBJ whole genome shotgun (WGS) entry which is preliminary data.</text>
</comment>
<evidence type="ECO:0000313" key="1">
    <source>
        <dbReference type="EMBL" id="EKS00970.1"/>
    </source>
</evidence>
<proteinExistence type="predicted"/>
<evidence type="ECO:0000313" key="2">
    <source>
        <dbReference type="Proteomes" id="UP000001343"/>
    </source>
</evidence>
<name>A0AA87MNW6_9LEPT</name>
<organism evidence="1 2">
    <name type="scientific">Leptospira mayottensis 200901122</name>
    <dbReference type="NCBI Taxonomy" id="1193010"/>
    <lineage>
        <taxon>Bacteria</taxon>
        <taxon>Pseudomonadati</taxon>
        <taxon>Spirochaetota</taxon>
        <taxon>Spirochaetia</taxon>
        <taxon>Leptospirales</taxon>
        <taxon>Leptospiraceae</taxon>
        <taxon>Leptospira</taxon>
    </lineage>
</organism>